<keyword evidence="1 5" id="KW-0245">EGF-like domain</keyword>
<dbReference type="PANTHER" id="PTHR24049">
    <property type="entry name" value="CRUMBS FAMILY MEMBER"/>
    <property type="match status" value="1"/>
</dbReference>
<dbReference type="PROSITE" id="PS00010">
    <property type="entry name" value="ASX_HYDROXYL"/>
    <property type="match status" value="1"/>
</dbReference>
<evidence type="ECO:0000256" key="2">
    <source>
        <dbReference type="ARBA" id="ARBA00022729"/>
    </source>
</evidence>
<keyword evidence="4 5" id="KW-1015">Disulfide bond</keyword>
<reference evidence="9" key="2">
    <citation type="submission" date="2022-06" db="UniProtKB">
        <authorList>
            <consortium name="EnsemblMetazoa"/>
        </authorList>
    </citation>
    <scope>IDENTIFICATION</scope>
    <source>
        <strain evidence="9">PS312</strain>
    </source>
</reference>
<dbReference type="OrthoDB" id="430340at2759"/>
<dbReference type="PROSITE" id="PS50026">
    <property type="entry name" value="EGF_3"/>
    <property type="match status" value="4"/>
</dbReference>
<protein>
    <submittedName>
        <fullName evidence="9">Spe-9</fullName>
    </submittedName>
</protein>
<organism evidence="9 10">
    <name type="scientific">Pristionchus pacificus</name>
    <name type="common">Parasitic nematode worm</name>
    <dbReference type="NCBI Taxonomy" id="54126"/>
    <lineage>
        <taxon>Eukaryota</taxon>
        <taxon>Metazoa</taxon>
        <taxon>Ecdysozoa</taxon>
        <taxon>Nematoda</taxon>
        <taxon>Chromadorea</taxon>
        <taxon>Rhabditida</taxon>
        <taxon>Rhabditina</taxon>
        <taxon>Diplogasteromorpha</taxon>
        <taxon>Diplogasteroidea</taxon>
        <taxon>Neodiplogasteridae</taxon>
        <taxon>Pristionchus</taxon>
    </lineage>
</organism>
<comment type="caution">
    <text evidence="5">Lacks conserved residue(s) required for the propagation of feature annotation.</text>
</comment>
<keyword evidence="2 8" id="KW-0732">Signal</keyword>
<accession>A0A8R1Y976</accession>
<dbReference type="InterPro" id="IPR001881">
    <property type="entry name" value="EGF-like_Ca-bd_dom"/>
</dbReference>
<dbReference type="PROSITE" id="PS01186">
    <property type="entry name" value="EGF_2"/>
    <property type="match status" value="1"/>
</dbReference>
<dbReference type="EnsemblMetazoa" id="PPA07588.1">
    <property type="protein sequence ID" value="PPA07588.1"/>
    <property type="gene ID" value="WBGene00097142"/>
</dbReference>
<dbReference type="SUPFAM" id="SSF57196">
    <property type="entry name" value="EGF/Laminin"/>
    <property type="match status" value="4"/>
</dbReference>
<evidence type="ECO:0000256" key="7">
    <source>
        <dbReference type="SAM" id="Phobius"/>
    </source>
</evidence>
<keyword evidence="7" id="KW-0812">Transmembrane</keyword>
<feature type="signal peptide" evidence="8">
    <location>
        <begin position="1"/>
        <end position="22"/>
    </location>
</feature>
<evidence type="ECO:0000256" key="5">
    <source>
        <dbReference type="PROSITE-ProRule" id="PRU00076"/>
    </source>
</evidence>
<evidence type="ECO:0000313" key="9">
    <source>
        <dbReference type="EnsemblMetazoa" id="PPA07588.1"/>
    </source>
</evidence>
<dbReference type="AlphaFoldDB" id="A0A2A6CAY4"/>
<feature type="disulfide bond" evidence="5">
    <location>
        <begin position="659"/>
        <end position="668"/>
    </location>
</feature>
<feature type="compositionally biased region" description="Low complexity" evidence="6">
    <location>
        <begin position="726"/>
        <end position="740"/>
    </location>
</feature>
<dbReference type="SMART" id="SM00181">
    <property type="entry name" value="EGF"/>
    <property type="match status" value="9"/>
</dbReference>
<dbReference type="SMART" id="SM00179">
    <property type="entry name" value="EGF_CA"/>
    <property type="match status" value="2"/>
</dbReference>
<dbReference type="InterPro" id="IPR051022">
    <property type="entry name" value="Notch_Cell-Fate_Det"/>
</dbReference>
<dbReference type="CDD" id="cd00054">
    <property type="entry name" value="EGF_CA"/>
    <property type="match status" value="2"/>
</dbReference>
<evidence type="ECO:0000256" key="8">
    <source>
        <dbReference type="SAM" id="SignalP"/>
    </source>
</evidence>
<keyword evidence="10" id="KW-1185">Reference proteome</keyword>
<feature type="transmembrane region" description="Helical" evidence="7">
    <location>
        <begin position="688"/>
        <end position="709"/>
    </location>
</feature>
<keyword evidence="7" id="KW-0472">Membrane</keyword>
<reference evidence="10" key="1">
    <citation type="journal article" date="2008" name="Nat. Genet.">
        <title>The Pristionchus pacificus genome provides a unique perspective on nematode lifestyle and parasitism.</title>
        <authorList>
            <person name="Dieterich C."/>
            <person name="Clifton S.W."/>
            <person name="Schuster L.N."/>
            <person name="Chinwalla A."/>
            <person name="Delehaunty K."/>
            <person name="Dinkelacker I."/>
            <person name="Fulton L."/>
            <person name="Fulton R."/>
            <person name="Godfrey J."/>
            <person name="Minx P."/>
            <person name="Mitreva M."/>
            <person name="Roeseler W."/>
            <person name="Tian H."/>
            <person name="Witte H."/>
            <person name="Yang S.P."/>
            <person name="Wilson R.K."/>
            <person name="Sommer R.J."/>
        </authorList>
    </citation>
    <scope>NUCLEOTIDE SEQUENCE [LARGE SCALE GENOMIC DNA]</scope>
    <source>
        <strain evidence="10">PS312</strain>
    </source>
</reference>
<feature type="region of interest" description="Disordered" evidence="6">
    <location>
        <begin position="718"/>
        <end position="762"/>
    </location>
</feature>
<dbReference type="GO" id="GO:0005509">
    <property type="term" value="F:calcium ion binding"/>
    <property type="evidence" value="ECO:0007669"/>
    <property type="project" value="InterPro"/>
</dbReference>
<dbReference type="InterPro" id="IPR000152">
    <property type="entry name" value="EGF-type_Asp/Asn_hydroxyl_site"/>
</dbReference>
<evidence type="ECO:0000256" key="6">
    <source>
        <dbReference type="SAM" id="MobiDB-lite"/>
    </source>
</evidence>
<keyword evidence="7" id="KW-1133">Transmembrane helix</keyword>
<evidence type="ECO:0000313" key="10">
    <source>
        <dbReference type="Proteomes" id="UP000005239"/>
    </source>
</evidence>
<dbReference type="GO" id="GO:0016020">
    <property type="term" value="C:membrane"/>
    <property type="evidence" value="ECO:0007669"/>
    <property type="project" value="UniProtKB-SubCell"/>
</dbReference>
<dbReference type="Proteomes" id="UP000005239">
    <property type="component" value="Unassembled WGS sequence"/>
</dbReference>
<proteinExistence type="predicted"/>
<evidence type="ECO:0000256" key="4">
    <source>
        <dbReference type="ARBA" id="ARBA00023157"/>
    </source>
</evidence>
<feature type="disulfide bond" evidence="5">
    <location>
        <begin position="119"/>
        <end position="128"/>
    </location>
</feature>
<feature type="disulfide bond" evidence="5">
    <location>
        <begin position="474"/>
        <end position="483"/>
    </location>
</feature>
<name>A0A2A6CAY4_PRIPA</name>
<dbReference type="Gene3D" id="2.10.25.10">
    <property type="entry name" value="Laminin"/>
    <property type="match status" value="5"/>
</dbReference>
<dbReference type="PROSITE" id="PS00022">
    <property type="entry name" value="EGF_1"/>
    <property type="match status" value="6"/>
</dbReference>
<evidence type="ECO:0000256" key="3">
    <source>
        <dbReference type="ARBA" id="ARBA00022737"/>
    </source>
</evidence>
<dbReference type="InterPro" id="IPR000742">
    <property type="entry name" value="EGF"/>
</dbReference>
<keyword evidence="3" id="KW-0677">Repeat</keyword>
<accession>A0A2A6CAY4</accession>
<gene>
    <name evidence="9" type="primary">WBGene00097142</name>
</gene>
<dbReference type="PANTHER" id="PTHR24049:SF22">
    <property type="entry name" value="DROSOPHILA CRUMBS HOMOLOG"/>
    <property type="match status" value="1"/>
</dbReference>
<evidence type="ECO:0000256" key="1">
    <source>
        <dbReference type="ARBA" id="ARBA00022536"/>
    </source>
</evidence>
<feature type="chain" id="PRO_5044259820" evidence="8">
    <location>
        <begin position="23"/>
        <end position="799"/>
    </location>
</feature>
<sequence>MISRGVVHWLIYLSLLLCYSSSQRSYKFKQSPEEESKWSKFKGKALPKVMKAAKYFTAPPPIDVRTPQSFHKMNVSDSDQSILRNIPEEAQFDPCATSTQLCMNGGECTNDRGKFYCNCKDKYYGKRCELVANKAACAAHACKNGGVCYTTPDSQKVIDRDKLTDLNADIALYKTCRETPGTSGDECERKKLTQMEPTKERFDQISQTVFYRCQCQNGFQGPLCDHTREERLCDEDFCMDHGYPILVDGKCSCACEPEYTGEHCESLLPCSAFPCHNEGICKDEYDSTAGTFTAKCVCPDMTGQAAEGSMRIEGEHCEILKIGDELNSVDPCGNLPQFFKDMNEFGDSNSVVQGLAPNQRDFTTLGNAVSKAICGLNRLCKIQDKNFCSNLDGVCGIVAGPVQLLKDGTTHLFPLPRCACPNLRFGKMCEEVLENICQVTNHERNRGITIESRCTSFANGRCSVNTNNERFCECQPDYVGERCEIRAPCARRPCGENNDENCIPIPIELSVPGEQSYRCICDVGDELMDNKCVYHGEGKCKGDTNPCNHGKCVSCPDPSGIEESICNDEEQKRGFRLAIPLFIFTHSFSGPCAAHLCLNDGICKVNKEHTYDCSCPPGTSGDYCETIEDYCEFVGNRKCGNTGTCSNSNETIRGFMCSCQWEYRGVDCEVQVGKLAGFYQMFDEYYMYSYPITALIICVVFLVLADFLCGNDRKEKKKKKKKGDQTSVSKTNQTSKNSKTSKSEKRSKGANDSAPPAAEIPNVVVASTPTSPALAAAPLPPEAVQPVVAASPPVGIVPV</sequence>
<feature type="disulfide bond" evidence="5">
    <location>
        <begin position="615"/>
        <end position="624"/>
    </location>
</feature>